<protein>
    <submittedName>
        <fullName evidence="2">Transport protein</fullName>
    </submittedName>
</protein>
<evidence type="ECO:0000313" key="3">
    <source>
        <dbReference type="Proteomes" id="UP000054908"/>
    </source>
</evidence>
<dbReference type="STRING" id="466.Lmac_1967"/>
<dbReference type="RefSeq" id="WP_115304870.1">
    <property type="nucleotide sequence ID" value="NZ_CAAAIB010000002.1"/>
</dbReference>
<gene>
    <name evidence="2" type="ORF">Lmac_1967</name>
</gene>
<dbReference type="PROSITE" id="PS51257">
    <property type="entry name" value="PROKAR_LIPOPROTEIN"/>
    <property type="match status" value="1"/>
</dbReference>
<dbReference type="Gene3D" id="3.40.50.10610">
    <property type="entry name" value="ABC-type transport auxiliary lipoprotein component"/>
    <property type="match status" value="1"/>
</dbReference>
<organism evidence="2 3">
    <name type="scientific">Legionella maceachernii</name>
    <dbReference type="NCBI Taxonomy" id="466"/>
    <lineage>
        <taxon>Bacteria</taxon>
        <taxon>Pseudomonadati</taxon>
        <taxon>Pseudomonadota</taxon>
        <taxon>Gammaproteobacteria</taxon>
        <taxon>Legionellales</taxon>
        <taxon>Legionellaceae</taxon>
        <taxon>Legionella</taxon>
    </lineage>
</organism>
<comment type="caution">
    <text evidence="2">The sequence shown here is derived from an EMBL/GenBank/DDBJ whole genome shotgun (WGS) entry which is preliminary data.</text>
</comment>
<name>A0A0W0W022_9GAMM</name>
<sequence>MNKLTIWVLLLFLAGCSPIKTPVSNEYKLGEYSNKRLASSPSKLSIFVATPEAVAGYGNEDMLYVNKPFELSSFVNNAWVDPPAAMLLPLIAQSLQHSGYFYAVTSSPHSESTDYRLDTQLIELQQNFLTKPSHVDLVVKVVLSNVNDNRVVASRLISQQVKCPTDTPYGGVTAANIAAKNFTAEATTFVVSQVKLDSHRS</sequence>
<dbReference type="InterPro" id="IPR005586">
    <property type="entry name" value="ABC_trans_aux"/>
</dbReference>
<dbReference type="OrthoDB" id="5624722at2"/>
<proteinExistence type="predicted"/>
<evidence type="ECO:0000313" key="2">
    <source>
        <dbReference type="EMBL" id="KTD25603.1"/>
    </source>
</evidence>
<dbReference type="PATRIC" id="fig|466.6.peg.2075"/>
<dbReference type="AlphaFoldDB" id="A0A0W0W022"/>
<dbReference type="SUPFAM" id="SSF159594">
    <property type="entry name" value="XCC0632-like"/>
    <property type="match status" value="1"/>
</dbReference>
<accession>A0A0W0W022</accession>
<dbReference type="Proteomes" id="UP000054908">
    <property type="component" value="Unassembled WGS sequence"/>
</dbReference>
<feature type="domain" description="ABC-type transport auxiliary lipoprotein component" evidence="1">
    <location>
        <begin position="38"/>
        <end position="184"/>
    </location>
</feature>
<dbReference type="EMBL" id="LNYL01000044">
    <property type="protein sequence ID" value="KTD25603.1"/>
    <property type="molecule type" value="Genomic_DNA"/>
</dbReference>
<evidence type="ECO:0000259" key="1">
    <source>
        <dbReference type="Pfam" id="PF03886"/>
    </source>
</evidence>
<keyword evidence="3" id="KW-1185">Reference proteome</keyword>
<dbReference type="Pfam" id="PF03886">
    <property type="entry name" value="ABC_trans_aux"/>
    <property type="match status" value="1"/>
</dbReference>
<reference evidence="2 3" key="1">
    <citation type="submission" date="2015-11" db="EMBL/GenBank/DDBJ databases">
        <title>Genomic analysis of 38 Legionella species identifies large and diverse effector repertoires.</title>
        <authorList>
            <person name="Burstein D."/>
            <person name="Amaro F."/>
            <person name="Zusman T."/>
            <person name="Lifshitz Z."/>
            <person name="Cohen O."/>
            <person name="Gilbert J.A."/>
            <person name="Pupko T."/>
            <person name="Shuman H.A."/>
            <person name="Segal G."/>
        </authorList>
    </citation>
    <scope>NUCLEOTIDE SEQUENCE [LARGE SCALE GENOMIC DNA]</scope>
    <source>
        <strain evidence="2 3">PX-1-G2-E2</strain>
    </source>
</reference>